<dbReference type="Gene3D" id="1.10.10.60">
    <property type="entry name" value="Homeodomain-like"/>
    <property type="match status" value="2"/>
</dbReference>
<evidence type="ECO:0000313" key="7">
    <source>
        <dbReference type="Proteomes" id="UP000250369"/>
    </source>
</evidence>
<dbReference type="Pfam" id="PF17853">
    <property type="entry name" value="GGDEF_2"/>
    <property type="match status" value="1"/>
</dbReference>
<dbReference type="InterPro" id="IPR041522">
    <property type="entry name" value="CdaR_GGDEF"/>
</dbReference>
<evidence type="ECO:0000256" key="1">
    <source>
        <dbReference type="ARBA" id="ARBA00023015"/>
    </source>
</evidence>
<dbReference type="Pfam" id="PF12833">
    <property type="entry name" value="HTH_18"/>
    <property type="match status" value="1"/>
</dbReference>
<dbReference type="InterPro" id="IPR018060">
    <property type="entry name" value="HTH_AraC"/>
</dbReference>
<evidence type="ECO:0000259" key="5">
    <source>
        <dbReference type="PROSITE" id="PS01124"/>
    </source>
</evidence>
<keyword evidence="1" id="KW-0805">Transcription regulation</keyword>
<comment type="caution">
    <text evidence="6">The sequence shown here is derived from an EMBL/GenBank/DDBJ whole genome shotgun (WGS) entry which is preliminary data.</text>
</comment>
<dbReference type="SMART" id="SM00342">
    <property type="entry name" value="HTH_ARAC"/>
    <property type="match status" value="1"/>
</dbReference>
<organism evidence="6 7">
    <name type="scientific">Paenibacillus contaminans</name>
    <dbReference type="NCBI Taxonomy" id="450362"/>
    <lineage>
        <taxon>Bacteria</taxon>
        <taxon>Bacillati</taxon>
        <taxon>Bacillota</taxon>
        <taxon>Bacilli</taxon>
        <taxon>Bacillales</taxon>
        <taxon>Paenibacillaceae</taxon>
        <taxon>Paenibacillus</taxon>
    </lineage>
</organism>
<dbReference type="GO" id="GO:0003700">
    <property type="term" value="F:DNA-binding transcription factor activity"/>
    <property type="evidence" value="ECO:0007669"/>
    <property type="project" value="InterPro"/>
</dbReference>
<proteinExistence type="predicted"/>
<feature type="transmembrane region" description="Helical" evidence="4">
    <location>
        <begin position="12"/>
        <end position="37"/>
    </location>
</feature>
<sequence>MKIARVWKKIVAGRWLTALLLLSIIPLLLFGTITYHIGSGIIEGEIHRSSKITLAQMKDQMDQLIQQIEGSTTQFSFQSNVLDFANIGEEPPLGSLLTSARLMNDISSMKNSLHSLDSIYLYHIPQNISISSNYIVTVSDMSFPDNKWIAAVEEAVEQKIQTFWIAPRTIKEAGAEKNVFTYIRILPPLYTEPKAALVINVDAGFIHDMMQSFPLDADGQLIVFTNDGKLITQTGKPPAPNSDIIQRLLSFKSDQLSENNSALLSKPDAFVTLEHSALNGWNYALLIPAKVPAEKVRLLKQAIIALSIFLSLFALLTAYFSFQRFQRGVRRIFELLTKHDEGTRDAEPDLPGIPYHAEVQSIEHRVSYLLKEVDSGRARWKEQLPLLRSHYLLSAIVGSYSSVEALSALDRQKTFEAFDFPVFSVLVIEMNEPAEDSRFGPGDEGLFINAVSNIASELLNRYRTETIVSKTSAILILNMQDDTQPSEILQAAELIRQAIKKYLKQTVSIGVGPKVQSFQELSASYREAIQAMHLYGTKAGDEVVRLDYDRSKDYKTIHYPAHIEQELTERFRVGDQHGVAASLQQFELHFAANPISFSLLRTFYLQLLVTSIRIVQGYDQELETIFPNRNPYAEFLQLERSAELNEWLQKQFFEPAIRFMESVRKRKTKETVAHVLDYIHRNYASDPAFKTAAEQLEISQSYLSQLFKEEIGETYTDYLTKYRVAQIKKLLLRTELTIADIAKEVGYGNAQQLIRAFKKLEQMTPGEFRTLHKQNSPE</sequence>
<protein>
    <recommendedName>
        <fullName evidence="5">HTH araC/xylS-type domain-containing protein</fullName>
    </recommendedName>
</protein>
<keyword evidence="7" id="KW-1185">Reference proteome</keyword>
<dbReference type="PROSITE" id="PS01124">
    <property type="entry name" value="HTH_ARAC_FAMILY_2"/>
    <property type="match status" value="1"/>
</dbReference>
<dbReference type="EMBL" id="QMFB01000030">
    <property type="protein sequence ID" value="RAV13347.1"/>
    <property type="molecule type" value="Genomic_DNA"/>
</dbReference>
<feature type="transmembrane region" description="Helical" evidence="4">
    <location>
        <begin position="302"/>
        <end position="322"/>
    </location>
</feature>
<dbReference type="PANTHER" id="PTHR43280:SF28">
    <property type="entry name" value="HTH-TYPE TRANSCRIPTIONAL ACTIVATOR RHAS"/>
    <property type="match status" value="1"/>
</dbReference>
<dbReference type="OrthoDB" id="2493646at2"/>
<keyword evidence="4" id="KW-1133">Transmembrane helix</keyword>
<dbReference type="Proteomes" id="UP000250369">
    <property type="component" value="Unassembled WGS sequence"/>
</dbReference>
<dbReference type="InterPro" id="IPR009057">
    <property type="entry name" value="Homeodomain-like_sf"/>
</dbReference>
<dbReference type="PANTHER" id="PTHR43280">
    <property type="entry name" value="ARAC-FAMILY TRANSCRIPTIONAL REGULATOR"/>
    <property type="match status" value="1"/>
</dbReference>
<reference evidence="6 7" key="1">
    <citation type="journal article" date="2009" name="Int. J. Syst. Evol. Microbiol.">
        <title>Paenibacillus contaminans sp. nov., isolated from a contaminated laboratory plate.</title>
        <authorList>
            <person name="Chou J.H."/>
            <person name="Lee J.H."/>
            <person name="Lin M.C."/>
            <person name="Chang P.S."/>
            <person name="Arun A.B."/>
            <person name="Young C.C."/>
            <person name="Chen W.M."/>
        </authorList>
    </citation>
    <scope>NUCLEOTIDE SEQUENCE [LARGE SCALE GENOMIC DNA]</scope>
    <source>
        <strain evidence="6 7">CKOBP-6</strain>
    </source>
</reference>
<evidence type="ECO:0000256" key="2">
    <source>
        <dbReference type="ARBA" id="ARBA00023125"/>
    </source>
</evidence>
<dbReference type="GO" id="GO:0043565">
    <property type="term" value="F:sequence-specific DNA binding"/>
    <property type="evidence" value="ECO:0007669"/>
    <property type="project" value="InterPro"/>
</dbReference>
<keyword evidence="3" id="KW-0804">Transcription</keyword>
<dbReference type="RefSeq" id="WP_113035411.1">
    <property type="nucleotide sequence ID" value="NZ_QMFB01000030.1"/>
</dbReference>
<keyword evidence="4" id="KW-0812">Transmembrane</keyword>
<feature type="domain" description="HTH araC/xylS-type" evidence="5">
    <location>
        <begin position="673"/>
        <end position="771"/>
    </location>
</feature>
<name>A0A329M8K4_9BACL</name>
<dbReference type="SUPFAM" id="SSF46689">
    <property type="entry name" value="Homeodomain-like"/>
    <property type="match status" value="2"/>
</dbReference>
<evidence type="ECO:0000256" key="3">
    <source>
        <dbReference type="ARBA" id="ARBA00023163"/>
    </source>
</evidence>
<keyword evidence="2" id="KW-0238">DNA-binding</keyword>
<gene>
    <name evidence="6" type="ORF">DQG23_33620</name>
</gene>
<keyword evidence="4" id="KW-0472">Membrane</keyword>
<evidence type="ECO:0000313" key="6">
    <source>
        <dbReference type="EMBL" id="RAV13347.1"/>
    </source>
</evidence>
<accession>A0A329M8K4</accession>
<dbReference type="AlphaFoldDB" id="A0A329M8K4"/>
<evidence type="ECO:0000256" key="4">
    <source>
        <dbReference type="SAM" id="Phobius"/>
    </source>
</evidence>